<dbReference type="SUPFAM" id="SSF52058">
    <property type="entry name" value="L domain-like"/>
    <property type="match status" value="1"/>
</dbReference>
<keyword evidence="2" id="KW-1185">Reference proteome</keyword>
<comment type="caution">
    <text evidence="1">The sequence shown here is derived from an EMBL/GenBank/DDBJ whole genome shotgun (WGS) entry which is preliminary data.</text>
</comment>
<sequence length="348" mass="39432">MKTVSNLPIELLRPIIQQIEEAATLASVCLASRLLGAEAQRVLYFSPTDFCLRRPNQHIRLLACLLQHDRFPPLVKSYRIPAIAGPKKDAIWARLPAVLPLMVNLKDLSLMGFSTDFNELPMDKIICQLESLTWVQIDSQLSNVLSNWLPTQKALRKLRWIYRRPVEIPPTACPNLQTLEGCFHVISTLLPGRNIKRLNWIADPTLKMCSSVHSTLNILSEPLQTLDLISFDTQLNAIHYHSLADHLPSKCAVELNGGNIESIYKTVLFLPNLRILILSTQNGYSDDFVLPDEQRQPLIQDLFAKSSTLVQVYVVAKLSGPNTFYECWENGSKREGLIPLKYILERRG</sequence>
<proteinExistence type="predicted"/>
<dbReference type="EMBL" id="MU155172">
    <property type="protein sequence ID" value="KAF9481932.1"/>
    <property type="molecule type" value="Genomic_DNA"/>
</dbReference>
<dbReference type="AlphaFoldDB" id="A0A9P5Z5H0"/>
<name>A0A9P5Z5H0_9AGAR</name>
<organism evidence="1 2">
    <name type="scientific">Pholiota conissans</name>
    <dbReference type="NCBI Taxonomy" id="109636"/>
    <lineage>
        <taxon>Eukaryota</taxon>
        <taxon>Fungi</taxon>
        <taxon>Dikarya</taxon>
        <taxon>Basidiomycota</taxon>
        <taxon>Agaricomycotina</taxon>
        <taxon>Agaricomycetes</taxon>
        <taxon>Agaricomycetidae</taxon>
        <taxon>Agaricales</taxon>
        <taxon>Agaricineae</taxon>
        <taxon>Strophariaceae</taxon>
        <taxon>Pholiota</taxon>
    </lineage>
</organism>
<evidence type="ECO:0000313" key="2">
    <source>
        <dbReference type="Proteomes" id="UP000807469"/>
    </source>
</evidence>
<dbReference type="Proteomes" id="UP000807469">
    <property type="component" value="Unassembled WGS sequence"/>
</dbReference>
<evidence type="ECO:0000313" key="1">
    <source>
        <dbReference type="EMBL" id="KAF9481932.1"/>
    </source>
</evidence>
<gene>
    <name evidence="1" type="ORF">BDN70DRAFT_991539</name>
</gene>
<reference evidence="1" key="1">
    <citation type="submission" date="2020-11" db="EMBL/GenBank/DDBJ databases">
        <authorList>
            <consortium name="DOE Joint Genome Institute"/>
            <person name="Ahrendt S."/>
            <person name="Riley R."/>
            <person name="Andreopoulos W."/>
            <person name="Labutti K."/>
            <person name="Pangilinan J."/>
            <person name="Ruiz-Duenas F.J."/>
            <person name="Barrasa J.M."/>
            <person name="Sanchez-Garcia M."/>
            <person name="Camarero S."/>
            <person name="Miyauchi S."/>
            <person name="Serrano A."/>
            <person name="Linde D."/>
            <person name="Babiker R."/>
            <person name="Drula E."/>
            <person name="Ayuso-Fernandez I."/>
            <person name="Pacheco R."/>
            <person name="Padilla G."/>
            <person name="Ferreira P."/>
            <person name="Barriuso J."/>
            <person name="Kellner H."/>
            <person name="Castanera R."/>
            <person name="Alfaro M."/>
            <person name="Ramirez L."/>
            <person name="Pisabarro A.G."/>
            <person name="Kuo A."/>
            <person name="Tritt A."/>
            <person name="Lipzen A."/>
            <person name="He G."/>
            <person name="Yan M."/>
            <person name="Ng V."/>
            <person name="Cullen D."/>
            <person name="Martin F."/>
            <person name="Rosso M.-N."/>
            <person name="Henrissat B."/>
            <person name="Hibbett D."/>
            <person name="Martinez A.T."/>
            <person name="Grigoriev I.V."/>
        </authorList>
    </citation>
    <scope>NUCLEOTIDE SEQUENCE</scope>
    <source>
        <strain evidence="1">CIRM-BRFM 674</strain>
    </source>
</reference>
<protein>
    <submittedName>
        <fullName evidence="1">Uncharacterized protein</fullName>
    </submittedName>
</protein>
<dbReference type="OrthoDB" id="2980971at2759"/>
<accession>A0A9P5Z5H0</accession>